<feature type="domain" description="Helicase C-terminal" evidence="8">
    <location>
        <begin position="572"/>
        <end position="769"/>
    </location>
</feature>
<evidence type="ECO:0000256" key="3">
    <source>
        <dbReference type="ARBA" id="ARBA00022806"/>
    </source>
</evidence>
<dbReference type="InterPro" id="IPR057416">
    <property type="entry name" value="SH3_ISE2"/>
</dbReference>
<dbReference type="SMART" id="SM00487">
    <property type="entry name" value="DEXDc"/>
    <property type="match status" value="1"/>
</dbReference>
<dbReference type="InterPro" id="IPR012961">
    <property type="entry name" value="Ski2/MTR4_C"/>
</dbReference>
<evidence type="ECO:0000313" key="9">
    <source>
        <dbReference type="EnsemblPlants" id="Pp3c4_20390V3.3"/>
    </source>
</evidence>
<dbReference type="InterPro" id="IPR027417">
    <property type="entry name" value="P-loop_NTPase"/>
</dbReference>
<feature type="region of interest" description="Disordered" evidence="6">
    <location>
        <begin position="525"/>
        <end position="556"/>
    </location>
</feature>
<feature type="region of interest" description="Disordered" evidence="6">
    <location>
        <begin position="933"/>
        <end position="955"/>
    </location>
</feature>
<organism evidence="9 10">
    <name type="scientific">Physcomitrium patens</name>
    <name type="common">Spreading-leaved earth moss</name>
    <name type="synonym">Physcomitrella patens</name>
    <dbReference type="NCBI Taxonomy" id="3218"/>
    <lineage>
        <taxon>Eukaryota</taxon>
        <taxon>Viridiplantae</taxon>
        <taxon>Streptophyta</taxon>
        <taxon>Embryophyta</taxon>
        <taxon>Bryophyta</taxon>
        <taxon>Bryophytina</taxon>
        <taxon>Bryopsida</taxon>
        <taxon>Funariidae</taxon>
        <taxon>Funariales</taxon>
        <taxon>Funariaceae</taxon>
        <taxon>Physcomitrium</taxon>
    </lineage>
</organism>
<evidence type="ECO:0000256" key="4">
    <source>
        <dbReference type="ARBA" id="ARBA00022840"/>
    </source>
</evidence>
<reference evidence="9" key="3">
    <citation type="submission" date="2020-12" db="UniProtKB">
        <authorList>
            <consortium name="EnsemblPlants"/>
        </authorList>
    </citation>
    <scope>IDENTIFICATION</scope>
</reference>
<feature type="domain" description="Helicase ATP-binding" evidence="7">
    <location>
        <begin position="296"/>
        <end position="460"/>
    </location>
</feature>
<dbReference type="GO" id="GO:0003676">
    <property type="term" value="F:nucleic acid binding"/>
    <property type="evidence" value="ECO:0007669"/>
    <property type="project" value="InterPro"/>
</dbReference>
<dbReference type="GO" id="GO:0004386">
    <property type="term" value="F:helicase activity"/>
    <property type="evidence" value="ECO:0007669"/>
    <property type="project" value="UniProtKB-KW"/>
</dbReference>
<proteinExistence type="predicted"/>
<dbReference type="Proteomes" id="UP000006727">
    <property type="component" value="Chromosome 4"/>
</dbReference>
<dbReference type="CDD" id="cd18795">
    <property type="entry name" value="SF2_C_Ski2"/>
    <property type="match status" value="1"/>
</dbReference>
<dbReference type="SUPFAM" id="SSF52540">
    <property type="entry name" value="P-loop containing nucleoside triphosphate hydrolases"/>
    <property type="match status" value="1"/>
</dbReference>
<evidence type="ECO:0000256" key="5">
    <source>
        <dbReference type="SAM" id="Coils"/>
    </source>
</evidence>
<reference evidence="9 10" key="2">
    <citation type="journal article" date="2018" name="Plant J.">
        <title>The Physcomitrella patens chromosome-scale assembly reveals moss genome structure and evolution.</title>
        <authorList>
            <person name="Lang D."/>
            <person name="Ullrich K.K."/>
            <person name="Murat F."/>
            <person name="Fuchs J."/>
            <person name="Jenkins J."/>
            <person name="Haas F.B."/>
            <person name="Piednoel M."/>
            <person name="Gundlach H."/>
            <person name="Van Bel M."/>
            <person name="Meyberg R."/>
            <person name="Vives C."/>
            <person name="Morata J."/>
            <person name="Symeonidi A."/>
            <person name="Hiss M."/>
            <person name="Muchero W."/>
            <person name="Kamisugi Y."/>
            <person name="Saleh O."/>
            <person name="Blanc G."/>
            <person name="Decker E.L."/>
            <person name="van Gessel N."/>
            <person name="Grimwood J."/>
            <person name="Hayes R.D."/>
            <person name="Graham S.W."/>
            <person name="Gunter L.E."/>
            <person name="McDaniel S.F."/>
            <person name="Hoernstein S.N.W."/>
            <person name="Larsson A."/>
            <person name="Li F.W."/>
            <person name="Perroud P.F."/>
            <person name="Phillips J."/>
            <person name="Ranjan P."/>
            <person name="Rokshar D.S."/>
            <person name="Rothfels C.J."/>
            <person name="Schneider L."/>
            <person name="Shu S."/>
            <person name="Stevenson D.W."/>
            <person name="Thummler F."/>
            <person name="Tillich M."/>
            <person name="Villarreal Aguilar J.C."/>
            <person name="Widiez T."/>
            <person name="Wong G.K."/>
            <person name="Wymore A."/>
            <person name="Zhang Y."/>
            <person name="Zimmer A.D."/>
            <person name="Quatrano R.S."/>
            <person name="Mayer K.F.X."/>
            <person name="Goodstein D."/>
            <person name="Casacuberta J.M."/>
            <person name="Vandepoele K."/>
            <person name="Reski R."/>
            <person name="Cuming A.C."/>
            <person name="Tuskan G.A."/>
            <person name="Maumus F."/>
            <person name="Salse J."/>
            <person name="Schmutz J."/>
            <person name="Rensing S.A."/>
        </authorList>
    </citation>
    <scope>NUCLEOTIDE SEQUENCE [LARGE SCALE GENOMIC DNA]</scope>
    <source>
        <strain evidence="9 10">cv. Gransden 2004</strain>
    </source>
</reference>
<protein>
    <submittedName>
        <fullName evidence="9">Uncharacterized protein</fullName>
    </submittedName>
</protein>
<dbReference type="PANTHER" id="PTHR12131">
    <property type="entry name" value="ATP-DEPENDENT RNA AND DNA HELICASE"/>
    <property type="match status" value="1"/>
</dbReference>
<dbReference type="EnsemblPlants" id="Pp3c4_20390V3.3">
    <property type="protein sequence ID" value="Pp3c4_20390V3.3"/>
    <property type="gene ID" value="Pp3c4_20390"/>
</dbReference>
<keyword evidence="10" id="KW-1185">Reference proteome</keyword>
<dbReference type="InterPro" id="IPR014001">
    <property type="entry name" value="Helicase_ATP-bd"/>
</dbReference>
<keyword evidence="2" id="KW-0378">Hydrolase</keyword>
<dbReference type="Gramene" id="Pp3c4_20390V3.3">
    <property type="protein sequence ID" value="Pp3c4_20390V3.3"/>
    <property type="gene ID" value="Pp3c4_20390"/>
</dbReference>
<keyword evidence="1" id="KW-0547">Nucleotide-binding</keyword>
<dbReference type="Pfam" id="PF00270">
    <property type="entry name" value="DEAD"/>
    <property type="match status" value="1"/>
</dbReference>
<dbReference type="EMBL" id="ABEU02000004">
    <property type="status" value="NOT_ANNOTATED_CDS"/>
    <property type="molecule type" value="Genomic_DNA"/>
</dbReference>
<reference evidence="9 10" key="1">
    <citation type="journal article" date="2008" name="Science">
        <title>The Physcomitrella genome reveals evolutionary insights into the conquest of land by plants.</title>
        <authorList>
            <person name="Rensing S."/>
            <person name="Lang D."/>
            <person name="Zimmer A."/>
            <person name="Terry A."/>
            <person name="Salamov A."/>
            <person name="Shapiro H."/>
            <person name="Nishiyama T."/>
            <person name="Perroud P.-F."/>
            <person name="Lindquist E."/>
            <person name="Kamisugi Y."/>
            <person name="Tanahashi T."/>
            <person name="Sakakibara K."/>
            <person name="Fujita T."/>
            <person name="Oishi K."/>
            <person name="Shin-I T."/>
            <person name="Kuroki Y."/>
            <person name="Toyoda A."/>
            <person name="Suzuki Y."/>
            <person name="Hashimoto A."/>
            <person name="Yamaguchi K."/>
            <person name="Sugano A."/>
            <person name="Kohara Y."/>
            <person name="Fujiyama A."/>
            <person name="Anterola A."/>
            <person name="Aoki S."/>
            <person name="Ashton N."/>
            <person name="Barbazuk W.B."/>
            <person name="Barker E."/>
            <person name="Bennetzen J."/>
            <person name="Bezanilla M."/>
            <person name="Blankenship R."/>
            <person name="Cho S.H."/>
            <person name="Dutcher S."/>
            <person name="Estelle M."/>
            <person name="Fawcett J.A."/>
            <person name="Gundlach H."/>
            <person name="Hanada K."/>
            <person name="Heyl A."/>
            <person name="Hicks K.A."/>
            <person name="Hugh J."/>
            <person name="Lohr M."/>
            <person name="Mayer K."/>
            <person name="Melkozernov A."/>
            <person name="Murata T."/>
            <person name="Nelson D."/>
            <person name="Pils B."/>
            <person name="Prigge M."/>
            <person name="Reiss B."/>
            <person name="Renner T."/>
            <person name="Rombauts S."/>
            <person name="Rushton P."/>
            <person name="Sanderfoot A."/>
            <person name="Schween G."/>
            <person name="Shiu S.-H."/>
            <person name="Stueber K."/>
            <person name="Theodoulou F.L."/>
            <person name="Tu H."/>
            <person name="Van de Peer Y."/>
            <person name="Verrier P.J."/>
            <person name="Waters E."/>
            <person name="Wood A."/>
            <person name="Yang L."/>
            <person name="Cove D."/>
            <person name="Cuming A."/>
            <person name="Hasebe M."/>
            <person name="Lucas S."/>
            <person name="Mishler D.B."/>
            <person name="Reski R."/>
            <person name="Grigoriev I."/>
            <person name="Quatrano R.S."/>
            <person name="Boore J.L."/>
        </authorList>
    </citation>
    <scope>NUCLEOTIDE SEQUENCE [LARGE SCALE GENOMIC DNA]</scope>
    <source>
        <strain evidence="9 10">cv. Gransden 2004</strain>
    </source>
</reference>
<accession>A0A7I4FP23</accession>
<evidence type="ECO:0000259" key="8">
    <source>
        <dbReference type="PROSITE" id="PS51194"/>
    </source>
</evidence>
<dbReference type="SMART" id="SM00490">
    <property type="entry name" value="HELICc"/>
    <property type="match status" value="1"/>
</dbReference>
<dbReference type="Pfam" id="PF25446">
    <property type="entry name" value="SH3_ISE2"/>
    <property type="match status" value="1"/>
</dbReference>
<evidence type="ECO:0000313" key="10">
    <source>
        <dbReference type="Proteomes" id="UP000006727"/>
    </source>
</evidence>
<sequence>MPAILLRSYGCGKSWEFEVCRRGGELLCRICSKRRYLLSWERSGEGGRGSNYYWRQLSEIMAMASALPWVAPATHLNFLHRSACKPALLSPFAHAPIFFRGYHIHGALSRSRRIIPSICGIIRQESCSSFQDIVGGSIWSRRLGFLPLKWTAGEKFLSSAISASKNLNAESFDTSSNLGNFVAPEIQRLFGRDELADQNEDSESDDEDDELYFGEDEDEDEDYGFEDDDIDNELLDNEEDAEATVIHSPSEKSIKDRERLKELCARVEASGERTVTAADIAGLYDFPFDKFQRMSIEGFLKGSSLVVCAPTSSGKTLVAEAAAAATIARGKRLFYTTPLKALSNQKLRDFRELFGEENVGLVTGDAAVNREAPILIMTTEILRNMLYQSVGNMEDGGRLMNVDVVVLDEVHYLSDISRGTVWEETVIYCPKEVQLICLSATVANPEELAGWIAQVHGPTELVTSSRRPVPLVWHFSTRYGLNPLLNEQGDEMNWRLNLKKIERERVSDPFWDELDYDSPTRKQRKFLRAGKAPKESGNRSERRRRSNGGWGETEEKMSDEEVQFLRRKQVPQIRDTLNQLKERDMLPAIWFIFSRRGCDLAVHYLLGTDLLTIEEQRRVRKALDNFREQHPDSVREVAVKPLLHGVAAHHAGCLPTWKAFIEELFQQGLIKVVFATETLAAGINMPARTTVLASLSKRGDNGHQLLSANSMLQMAGRAGRRGIDEQGHTVVVQTPFEGAEDCCKLLFAGPDPLVSQFTATYGMALNLLAGARVKTTTESGAVEMVKVGRSLDEARALIEKSFGNYVGSEVMVAAKQQLARLQKDIEYLEKDYTVDDDLESRLTRDELQEYLDLKEKAKEAKRFMREQRREVEQMRVAMVQPLLDAPTDGKPPFICLSFYEHRTGEERRVPALFVGCVPRPPFVSDLVNLASEKGQSEEFNDNHDEESSTEDDNDPDVLHYVALGSDNAWYMFTARSVKSVHTNSVNFGASTPGGKPVEELLKEKLQVGIRKWENLGRSGSGPLGCVWSADSSIDTWGWGCQVPVLSELSGAHEVSLDLVKAERVLLDRRKEASKLRKKLKQTQGYRESRKLVDLQRSRFDKLQRITAKANRISNRISQMQPSGWKEFLQVVKVLQEAGALKPDTNLLTPLGEVAASTRGVNELWLAIVFTSGILNSIAPAQLAAACACLVSDGMKARSKDGPTSSIYDASDAVNEWAENMEEARSWLVRTQSKHGVAISVEINTEFAGLVEAWAAGVTWKELMDDIEMDEGDVARLLRRSIDLLAQIPHLPHIDPNLAMSAREASNIMDRPPISELLG</sequence>
<dbReference type="GO" id="GO:0005524">
    <property type="term" value="F:ATP binding"/>
    <property type="evidence" value="ECO:0007669"/>
    <property type="project" value="UniProtKB-KW"/>
</dbReference>
<dbReference type="InterPro" id="IPR011545">
    <property type="entry name" value="DEAD/DEAH_box_helicase_dom"/>
</dbReference>
<keyword evidence="5" id="KW-0175">Coiled coil</keyword>
<dbReference type="Gene3D" id="1.10.3380.30">
    <property type="match status" value="1"/>
</dbReference>
<gene>
    <name evidence="9" type="primary">LOC112281280</name>
</gene>
<dbReference type="GO" id="GO:0016787">
    <property type="term" value="F:hydrolase activity"/>
    <property type="evidence" value="ECO:0007669"/>
    <property type="project" value="UniProtKB-KW"/>
</dbReference>
<dbReference type="InterPro" id="IPR001650">
    <property type="entry name" value="Helicase_C-like"/>
</dbReference>
<keyword evidence="3" id="KW-0347">Helicase</keyword>
<feature type="coiled-coil region" evidence="5">
    <location>
        <begin position="811"/>
        <end position="874"/>
    </location>
</feature>
<evidence type="ECO:0000256" key="2">
    <source>
        <dbReference type="ARBA" id="ARBA00022801"/>
    </source>
</evidence>
<evidence type="ECO:0000259" key="7">
    <source>
        <dbReference type="PROSITE" id="PS51192"/>
    </source>
</evidence>
<name>A0A7I4FP23_PHYPA</name>
<dbReference type="Gene3D" id="3.40.50.300">
    <property type="entry name" value="P-loop containing nucleotide triphosphate hydrolases"/>
    <property type="match status" value="2"/>
</dbReference>
<keyword evidence="4" id="KW-0067">ATP-binding</keyword>
<dbReference type="Pfam" id="PF08148">
    <property type="entry name" value="DSHCT"/>
    <property type="match status" value="1"/>
</dbReference>
<dbReference type="SMART" id="SM01142">
    <property type="entry name" value="DSHCT"/>
    <property type="match status" value="1"/>
</dbReference>
<dbReference type="InterPro" id="IPR050699">
    <property type="entry name" value="RNA-DNA_Helicase"/>
</dbReference>
<feature type="compositionally biased region" description="Basic and acidic residues" evidence="6">
    <location>
        <begin position="934"/>
        <end position="946"/>
    </location>
</feature>
<evidence type="ECO:0000256" key="1">
    <source>
        <dbReference type="ARBA" id="ARBA00022741"/>
    </source>
</evidence>
<dbReference type="PROSITE" id="PS51194">
    <property type="entry name" value="HELICASE_CTER"/>
    <property type="match status" value="1"/>
</dbReference>
<dbReference type="PANTHER" id="PTHR12131:SF1">
    <property type="entry name" value="ATP-DEPENDENT RNA HELICASE SUPV3L1, MITOCHONDRIAL-RELATED"/>
    <property type="match status" value="1"/>
</dbReference>
<dbReference type="FunFam" id="1.10.3380.30:FF:000007">
    <property type="entry name" value="DExH-box ATP-dependent RNA helicase DExH15 chloroplastic"/>
    <property type="match status" value="1"/>
</dbReference>
<evidence type="ECO:0000256" key="6">
    <source>
        <dbReference type="SAM" id="MobiDB-lite"/>
    </source>
</evidence>
<feature type="region of interest" description="Disordered" evidence="6">
    <location>
        <begin position="196"/>
        <end position="228"/>
    </location>
</feature>
<dbReference type="PROSITE" id="PS51192">
    <property type="entry name" value="HELICASE_ATP_BIND_1"/>
    <property type="match status" value="1"/>
</dbReference>